<proteinExistence type="predicted"/>
<gene>
    <name evidence="1" type="ORF">ETAA1_40320</name>
</gene>
<reference evidence="1 2" key="1">
    <citation type="submission" date="2019-02" db="EMBL/GenBank/DDBJ databases">
        <title>Deep-cultivation of Planctomycetes and their phenomic and genomic characterization uncovers novel biology.</title>
        <authorList>
            <person name="Wiegand S."/>
            <person name="Jogler M."/>
            <person name="Boedeker C."/>
            <person name="Pinto D."/>
            <person name="Vollmers J."/>
            <person name="Rivas-Marin E."/>
            <person name="Kohn T."/>
            <person name="Peeters S.H."/>
            <person name="Heuer A."/>
            <person name="Rast P."/>
            <person name="Oberbeckmann S."/>
            <person name="Bunk B."/>
            <person name="Jeske O."/>
            <person name="Meyerdierks A."/>
            <person name="Storesund J.E."/>
            <person name="Kallscheuer N."/>
            <person name="Luecker S."/>
            <person name="Lage O.M."/>
            <person name="Pohl T."/>
            <person name="Merkel B.J."/>
            <person name="Hornburger P."/>
            <person name="Mueller R.-W."/>
            <person name="Bruemmer F."/>
            <person name="Labrenz M."/>
            <person name="Spormann A.M."/>
            <person name="Op den Camp H."/>
            <person name="Overmann J."/>
            <person name="Amann R."/>
            <person name="Jetten M.S.M."/>
            <person name="Mascher T."/>
            <person name="Medema M.H."/>
            <person name="Devos D.P."/>
            <person name="Kaster A.-K."/>
            <person name="Ovreas L."/>
            <person name="Rohde M."/>
            <person name="Galperin M.Y."/>
            <person name="Jogler C."/>
        </authorList>
    </citation>
    <scope>NUCLEOTIDE SEQUENCE [LARGE SCALE GENOMIC DNA]</scope>
    <source>
        <strain evidence="1 2">ETA_A1</strain>
    </source>
</reference>
<evidence type="ECO:0000313" key="1">
    <source>
        <dbReference type="EMBL" id="QDU22057.1"/>
    </source>
</evidence>
<dbReference type="Proteomes" id="UP000319576">
    <property type="component" value="Chromosome"/>
</dbReference>
<protein>
    <submittedName>
        <fullName evidence="1">Uncharacterized protein</fullName>
    </submittedName>
</protein>
<name>A0A517XX22_9BACT</name>
<dbReference type="AlphaFoldDB" id="A0A517XX22"/>
<evidence type="ECO:0000313" key="2">
    <source>
        <dbReference type="Proteomes" id="UP000319576"/>
    </source>
</evidence>
<accession>A0A517XX22</accession>
<keyword evidence="2" id="KW-1185">Reference proteome</keyword>
<organism evidence="1 2">
    <name type="scientific">Urbifossiella limnaea</name>
    <dbReference type="NCBI Taxonomy" id="2528023"/>
    <lineage>
        <taxon>Bacteria</taxon>
        <taxon>Pseudomonadati</taxon>
        <taxon>Planctomycetota</taxon>
        <taxon>Planctomycetia</taxon>
        <taxon>Gemmatales</taxon>
        <taxon>Gemmataceae</taxon>
        <taxon>Urbifossiella</taxon>
    </lineage>
</organism>
<sequence>MTPDRAALLARVEAFDIGGPTNPALPFAARLAREHGWSRPYEDRVLHEYKRFAFLAAAGFGPVCPSEDVDAAWHLHLTYIRSYWTRFCGEVH</sequence>
<dbReference type="OrthoDB" id="278697at2"/>
<dbReference type="KEGG" id="uli:ETAA1_40320"/>
<dbReference type="RefSeq" id="WP_145241465.1">
    <property type="nucleotide sequence ID" value="NZ_CP036273.1"/>
</dbReference>
<dbReference type="EMBL" id="CP036273">
    <property type="protein sequence ID" value="QDU22057.1"/>
    <property type="molecule type" value="Genomic_DNA"/>
</dbReference>